<dbReference type="Gene3D" id="3.40.190.10">
    <property type="entry name" value="Periplasmic binding protein-like II"/>
    <property type="match status" value="1"/>
</dbReference>
<dbReference type="Pfam" id="PF00496">
    <property type="entry name" value="SBP_bac_5"/>
    <property type="match status" value="1"/>
</dbReference>
<comment type="similarity">
    <text evidence="2">Belongs to the bacterial solute-binding protein 5 family.</text>
</comment>
<feature type="region of interest" description="Disordered" evidence="5">
    <location>
        <begin position="569"/>
        <end position="595"/>
    </location>
</feature>
<comment type="caution">
    <text evidence="7">The sequence shown here is derived from an EMBL/GenBank/DDBJ whole genome shotgun (WGS) entry which is preliminary data.</text>
</comment>
<dbReference type="Gene3D" id="3.10.105.10">
    <property type="entry name" value="Dipeptide-binding Protein, Domain 3"/>
    <property type="match status" value="1"/>
</dbReference>
<keyword evidence="4" id="KW-0732">Signal</keyword>
<evidence type="ECO:0000313" key="8">
    <source>
        <dbReference type="Proteomes" id="UP001484097"/>
    </source>
</evidence>
<feature type="region of interest" description="Disordered" evidence="5">
    <location>
        <begin position="1"/>
        <end position="30"/>
    </location>
</feature>
<evidence type="ECO:0000256" key="2">
    <source>
        <dbReference type="ARBA" id="ARBA00005695"/>
    </source>
</evidence>
<reference evidence="7 8" key="1">
    <citation type="submission" date="2024-05" db="EMBL/GenBank/DDBJ databases">
        <authorList>
            <person name="Yi C."/>
        </authorList>
    </citation>
    <scope>NUCLEOTIDE SEQUENCE [LARGE SCALE GENOMIC DNA]</scope>
    <source>
        <strain evidence="7 8">XS13</strain>
    </source>
</reference>
<feature type="domain" description="Solute-binding protein family 5" evidence="6">
    <location>
        <begin position="112"/>
        <end position="473"/>
    </location>
</feature>
<dbReference type="RefSeq" id="WP_347919974.1">
    <property type="nucleotide sequence ID" value="NZ_JBDXMX010000002.1"/>
</dbReference>
<dbReference type="PANTHER" id="PTHR30290:SF10">
    <property type="entry name" value="PERIPLASMIC OLIGOPEPTIDE-BINDING PROTEIN-RELATED"/>
    <property type="match status" value="1"/>
</dbReference>
<dbReference type="PANTHER" id="PTHR30290">
    <property type="entry name" value="PERIPLASMIC BINDING COMPONENT OF ABC TRANSPORTER"/>
    <property type="match status" value="1"/>
</dbReference>
<sequence length="595" mass="64314">MNTPPSPNAPGNRRPSSTPAPHPGARRRPGTFAAGLALAAASALALASCSAGAAPEERAALTGSATEPVQGGVLEYGHLQEPNCIFGGWIQENFTARQVLDNLVSATEDGSVVPWIATDWSVSEDRTVWTLDLRDDVHFTDGTPLDADAVAYNFDYWMDGGNGTAAAHLGGFYDHSEVVDEHTVQIHLSAPFSPFLSTISQSYFGLQSPTALETRSDEENCTEPIGSGPFTVKDWKRGEYIEFERNEDYQWAPGNAGHQGPAHVEGVRWNIIPDNTSRYGALLSGEMDAIGEVPAVNIAQAREQYDFTQYITPGRPVVMNLNTQRGIFTDQAVRQALSFATDREANVESAFLGTVPFEPSGYLSQSTPDYDEAAATEYPFDLQRANELLDEAGWTGRDEDGTRTKDGQRLQAKVVYGLNSIITPDGNTVIQNVQEQARAAGFDLVLRPGTPSEFFGGAFSTPDSYDAQVGYWTSPHAGILNINYRPSTQDAPNGANTTFLDNTEVFETIQSALQAPSPELVTERFSEAQHQLSELAPAIGLYTQTNTLAAADEVTGIWLEHAQGGPIFHDASFTSESARDDSDGFPPHAPAENED</sequence>
<name>A0ABV0IGX1_9MICC</name>
<dbReference type="Proteomes" id="UP001484097">
    <property type="component" value="Unassembled WGS sequence"/>
</dbReference>
<evidence type="ECO:0000259" key="6">
    <source>
        <dbReference type="Pfam" id="PF00496"/>
    </source>
</evidence>
<accession>A0ABV0IGX1</accession>
<evidence type="ECO:0000256" key="3">
    <source>
        <dbReference type="ARBA" id="ARBA00022448"/>
    </source>
</evidence>
<keyword evidence="3" id="KW-0813">Transport</keyword>
<proteinExistence type="inferred from homology"/>
<organism evidence="7 8">
    <name type="scientific">Citricoccus nitrophenolicus</name>
    <dbReference type="NCBI Taxonomy" id="863575"/>
    <lineage>
        <taxon>Bacteria</taxon>
        <taxon>Bacillati</taxon>
        <taxon>Actinomycetota</taxon>
        <taxon>Actinomycetes</taxon>
        <taxon>Micrococcales</taxon>
        <taxon>Micrococcaceae</taxon>
        <taxon>Citricoccus</taxon>
    </lineage>
</organism>
<dbReference type="EMBL" id="JBDXMX010000002">
    <property type="protein sequence ID" value="MEO9247413.1"/>
    <property type="molecule type" value="Genomic_DNA"/>
</dbReference>
<dbReference type="InterPro" id="IPR000914">
    <property type="entry name" value="SBP_5_dom"/>
</dbReference>
<comment type="subcellular location">
    <subcellularLocation>
        <location evidence="1">Cell envelope</location>
    </subcellularLocation>
</comment>
<keyword evidence="8" id="KW-1185">Reference proteome</keyword>
<dbReference type="InterPro" id="IPR030678">
    <property type="entry name" value="Peptide/Ni-bd"/>
</dbReference>
<dbReference type="SUPFAM" id="SSF53850">
    <property type="entry name" value="Periplasmic binding protein-like II"/>
    <property type="match status" value="1"/>
</dbReference>
<evidence type="ECO:0000256" key="4">
    <source>
        <dbReference type="ARBA" id="ARBA00022729"/>
    </source>
</evidence>
<gene>
    <name evidence="7" type="ORF">ABDK96_06945</name>
</gene>
<dbReference type="CDD" id="cd08492">
    <property type="entry name" value="PBP2_NikA_DppA_OppA_like_15"/>
    <property type="match status" value="1"/>
</dbReference>
<evidence type="ECO:0000313" key="7">
    <source>
        <dbReference type="EMBL" id="MEO9247413.1"/>
    </source>
</evidence>
<dbReference type="InterPro" id="IPR039424">
    <property type="entry name" value="SBP_5"/>
</dbReference>
<protein>
    <submittedName>
        <fullName evidence="7">ABC transporter substrate-binding protein</fullName>
    </submittedName>
</protein>
<dbReference type="PIRSF" id="PIRSF002741">
    <property type="entry name" value="MppA"/>
    <property type="match status" value="1"/>
</dbReference>
<evidence type="ECO:0000256" key="1">
    <source>
        <dbReference type="ARBA" id="ARBA00004196"/>
    </source>
</evidence>
<evidence type="ECO:0000256" key="5">
    <source>
        <dbReference type="SAM" id="MobiDB-lite"/>
    </source>
</evidence>